<feature type="domain" description="Photolyase/cryptochrome alpha/beta" evidence="11">
    <location>
        <begin position="2"/>
        <end position="135"/>
    </location>
</feature>
<evidence type="ECO:0000313" key="12">
    <source>
        <dbReference type="EMBL" id="NWK54083.1"/>
    </source>
</evidence>
<feature type="site" description="Electron transfer via tryptophanyl radical" evidence="9">
    <location>
        <position position="390"/>
    </location>
</feature>
<evidence type="ECO:0000256" key="3">
    <source>
        <dbReference type="ARBA" id="ARBA00014046"/>
    </source>
</evidence>
<evidence type="ECO:0000313" key="13">
    <source>
        <dbReference type="Proteomes" id="UP000557872"/>
    </source>
</evidence>
<evidence type="ECO:0000259" key="11">
    <source>
        <dbReference type="PROSITE" id="PS51645"/>
    </source>
</evidence>
<dbReference type="InterPro" id="IPR036134">
    <property type="entry name" value="Crypto/Photolyase_FAD-like_sf"/>
</dbReference>
<proteinExistence type="inferred from homology"/>
<dbReference type="InterPro" id="IPR002081">
    <property type="entry name" value="Cryptochrome/DNA_photolyase_1"/>
</dbReference>
<keyword evidence="12" id="KW-0456">Lyase</keyword>
<sequence>MSSTIVWFRRDLRLDDNPAWNWALKRKAPILPIYIHAPGEEQPWSRGAASKWWLHQALQDLSAQLKQSGSQLLIFKAETNQSSQSILDHILHSSGAKAIVWNRCYEPAFVERDSKIKAALTKQGISVESMNGSLLCDPLSLRNRSGKPFQVFTPFWKHCLQDPPRPPIHSDDLSITHSGHRSYSGQIPGCCNLEKLNLLPTKNWDTGISQHWQATRKSGLSQLQKTAIHCCNYHDQRDIPAIDGTSQLSAYLHFGQISPHEFHHHLIQHSASAETAQSGILRQLYWREFSAHLLYHYPHSQSHALKPEYDLFPWKFNRDHLQRWQDGTTGFPIIDAGMRQLWQTGWMHNRVRMITASFLVKHLLQPWQEGARWFWDTLVDADLANNTMGWQWIAGSGADASPYFRIFNPILQSKKFDPDGSYIRTWIPELRDLPAKWIHTPWDFPGHASLPKAASGAPAYPSPIIPHTEGRERALEAYRRFTEIKKQYSP</sequence>
<dbReference type="Proteomes" id="UP000557872">
    <property type="component" value="Unassembled WGS sequence"/>
</dbReference>
<name>A0A851G900_9BACT</name>
<dbReference type="Pfam" id="PF03441">
    <property type="entry name" value="FAD_binding_7"/>
    <property type="match status" value="1"/>
</dbReference>
<dbReference type="GO" id="GO:0000719">
    <property type="term" value="P:photoreactive repair"/>
    <property type="evidence" value="ECO:0007669"/>
    <property type="project" value="UniProtKB-ARBA"/>
</dbReference>
<evidence type="ECO:0000256" key="7">
    <source>
        <dbReference type="ARBA" id="ARBA00033999"/>
    </source>
</evidence>
<gene>
    <name evidence="12" type="ORF">HW115_00550</name>
</gene>
<dbReference type="InterPro" id="IPR036155">
    <property type="entry name" value="Crypto/Photolyase_N_sf"/>
</dbReference>
<comment type="caution">
    <text evidence="12">The sequence shown here is derived from an EMBL/GenBank/DDBJ whole genome shotgun (WGS) entry which is preliminary data.</text>
</comment>
<dbReference type="Pfam" id="PF00875">
    <property type="entry name" value="DNA_photolyase"/>
    <property type="match status" value="1"/>
</dbReference>
<dbReference type="InterPro" id="IPR005101">
    <property type="entry name" value="Cryptochr/Photolyase_FAD-bd"/>
</dbReference>
<protein>
    <recommendedName>
        <fullName evidence="3">Deoxyribodipyrimidine photo-lyase</fullName>
        <ecNumber evidence="2">4.1.99.3</ecNumber>
    </recommendedName>
</protein>
<dbReference type="SUPFAM" id="SSF48173">
    <property type="entry name" value="Cryptochrome/photolyase FAD-binding domain"/>
    <property type="match status" value="1"/>
</dbReference>
<keyword evidence="4 8" id="KW-0285">Flavoprotein</keyword>
<dbReference type="PROSITE" id="PS51645">
    <property type="entry name" value="PHR_CRY_ALPHA_BETA"/>
    <property type="match status" value="1"/>
</dbReference>
<evidence type="ECO:0000256" key="10">
    <source>
        <dbReference type="RuleBase" id="RU004182"/>
    </source>
</evidence>
<dbReference type="Gene3D" id="3.40.50.620">
    <property type="entry name" value="HUPs"/>
    <property type="match status" value="1"/>
</dbReference>
<evidence type="ECO:0000256" key="6">
    <source>
        <dbReference type="ARBA" id="ARBA00022991"/>
    </source>
</evidence>
<dbReference type="RefSeq" id="WP_178930629.1">
    <property type="nucleotide sequence ID" value="NZ_JACBAZ010000001.1"/>
</dbReference>
<evidence type="ECO:0000256" key="5">
    <source>
        <dbReference type="ARBA" id="ARBA00022827"/>
    </source>
</evidence>
<keyword evidence="6 10" id="KW-0157">Chromophore</keyword>
<accession>A0A851G900</accession>
<dbReference type="FunFam" id="1.10.579.10:FF:000003">
    <property type="entry name" value="Deoxyribodipyrimidine photo-lyase"/>
    <property type="match status" value="1"/>
</dbReference>
<feature type="binding site" evidence="8">
    <location>
        <begin position="380"/>
        <end position="382"/>
    </location>
    <ligand>
        <name>FAD</name>
        <dbReference type="ChEBI" id="CHEBI:57692"/>
    </ligand>
</feature>
<feature type="site" description="Electron transfer via tryptophanyl radical" evidence="9">
    <location>
        <position position="314"/>
    </location>
</feature>
<dbReference type="GO" id="GO:0003904">
    <property type="term" value="F:deoxyribodipyrimidine photo-lyase activity"/>
    <property type="evidence" value="ECO:0007669"/>
    <property type="project" value="UniProtKB-EC"/>
</dbReference>
<keyword evidence="13" id="KW-1185">Reference proteome</keyword>
<keyword evidence="5 8" id="KW-0274">FAD</keyword>
<dbReference type="AlphaFoldDB" id="A0A851G900"/>
<dbReference type="EC" id="4.1.99.3" evidence="2"/>
<evidence type="ECO:0000256" key="8">
    <source>
        <dbReference type="PIRSR" id="PIRSR602081-1"/>
    </source>
</evidence>
<dbReference type="SUPFAM" id="SSF52425">
    <property type="entry name" value="Cryptochrome/photolyase, N-terminal domain"/>
    <property type="match status" value="1"/>
</dbReference>
<feature type="binding site" evidence="8">
    <location>
        <begin position="245"/>
        <end position="249"/>
    </location>
    <ligand>
        <name>FAD</name>
        <dbReference type="ChEBI" id="CHEBI:57692"/>
    </ligand>
</feature>
<dbReference type="PROSITE" id="PS00691">
    <property type="entry name" value="DNA_PHOTOLYASES_1_2"/>
    <property type="match status" value="1"/>
</dbReference>
<dbReference type="PANTHER" id="PTHR11455:SF9">
    <property type="entry name" value="CRYPTOCHROME CIRCADIAN CLOCK 5 ISOFORM X1"/>
    <property type="match status" value="1"/>
</dbReference>
<feature type="binding site" evidence="8">
    <location>
        <position position="233"/>
    </location>
    <ligand>
        <name>FAD</name>
        <dbReference type="ChEBI" id="CHEBI:57692"/>
    </ligand>
</feature>
<dbReference type="PRINTS" id="PR00147">
    <property type="entry name" value="DNAPHOTLYASE"/>
</dbReference>
<evidence type="ECO:0000256" key="9">
    <source>
        <dbReference type="PIRSR" id="PIRSR602081-2"/>
    </source>
</evidence>
<dbReference type="Gene3D" id="1.25.40.80">
    <property type="match status" value="1"/>
</dbReference>
<dbReference type="InterPro" id="IPR014729">
    <property type="entry name" value="Rossmann-like_a/b/a_fold"/>
</dbReference>
<comment type="cofactor">
    <cofactor evidence="1">
        <name>(6R)-5,10-methylene-5,6,7,8-tetrahydrofolate</name>
        <dbReference type="ChEBI" id="CHEBI:15636"/>
    </cofactor>
</comment>
<evidence type="ECO:0000256" key="2">
    <source>
        <dbReference type="ARBA" id="ARBA00013149"/>
    </source>
</evidence>
<evidence type="ECO:0000256" key="1">
    <source>
        <dbReference type="ARBA" id="ARBA00001932"/>
    </source>
</evidence>
<dbReference type="GO" id="GO:0003677">
    <property type="term" value="F:DNA binding"/>
    <property type="evidence" value="ECO:0007669"/>
    <property type="project" value="TreeGrafter"/>
</dbReference>
<dbReference type="PANTHER" id="PTHR11455">
    <property type="entry name" value="CRYPTOCHROME"/>
    <property type="match status" value="1"/>
</dbReference>
<evidence type="ECO:0000256" key="4">
    <source>
        <dbReference type="ARBA" id="ARBA00022630"/>
    </source>
</evidence>
<dbReference type="EMBL" id="JACBAZ010000001">
    <property type="protein sequence ID" value="NWK54083.1"/>
    <property type="molecule type" value="Genomic_DNA"/>
</dbReference>
<comment type="similarity">
    <text evidence="10">Belongs to the DNA photolyase family.</text>
</comment>
<dbReference type="GO" id="GO:0071949">
    <property type="term" value="F:FAD binding"/>
    <property type="evidence" value="ECO:0007669"/>
    <property type="project" value="TreeGrafter"/>
</dbReference>
<comment type="catalytic activity">
    <reaction evidence="7">
        <text>cyclobutadipyrimidine (in DNA) = 2 pyrimidine residues (in DNA).</text>
        <dbReference type="EC" id="4.1.99.3"/>
    </reaction>
</comment>
<organism evidence="12 13">
    <name type="scientific">Oceaniferula marina</name>
    <dbReference type="NCBI Taxonomy" id="2748318"/>
    <lineage>
        <taxon>Bacteria</taxon>
        <taxon>Pseudomonadati</taxon>
        <taxon>Verrucomicrobiota</taxon>
        <taxon>Verrucomicrobiia</taxon>
        <taxon>Verrucomicrobiales</taxon>
        <taxon>Verrucomicrobiaceae</taxon>
        <taxon>Oceaniferula</taxon>
    </lineage>
</organism>
<reference evidence="12 13" key="1">
    <citation type="submission" date="2020-07" db="EMBL/GenBank/DDBJ databases">
        <title>Roseicoccus Jingziensis gen. nov., sp. nov., isolated from coastal seawater.</title>
        <authorList>
            <person name="Feng X."/>
        </authorList>
    </citation>
    <scope>NUCLEOTIDE SEQUENCE [LARGE SCALE GENOMIC DNA]</scope>
    <source>
        <strain evidence="12 13">N1E253</strain>
    </source>
</reference>
<dbReference type="InterPro" id="IPR018394">
    <property type="entry name" value="DNA_photolyase_1_CS_C"/>
</dbReference>
<feature type="site" description="Electron transfer via tryptophanyl radical" evidence="9">
    <location>
        <position position="367"/>
    </location>
</feature>
<dbReference type="PROSITE" id="PS00394">
    <property type="entry name" value="DNA_PHOTOLYASES_1_1"/>
    <property type="match status" value="1"/>
</dbReference>
<dbReference type="Gene3D" id="1.10.579.10">
    <property type="entry name" value="DNA Cyclobutane Dipyrimidine Photolyase, subunit A, domain 3"/>
    <property type="match status" value="1"/>
</dbReference>
<comment type="cofactor">
    <cofactor evidence="8">
        <name>FAD</name>
        <dbReference type="ChEBI" id="CHEBI:57692"/>
    </cofactor>
    <text evidence="8">Binds 1 FAD per subunit.</text>
</comment>
<dbReference type="InterPro" id="IPR006050">
    <property type="entry name" value="DNA_photolyase_N"/>
</dbReference>